<evidence type="ECO:0000259" key="5">
    <source>
        <dbReference type="PROSITE" id="PS50011"/>
    </source>
</evidence>
<keyword evidence="2" id="KW-0808">Transferase</keyword>
<dbReference type="GO" id="GO:0004672">
    <property type="term" value="F:protein kinase activity"/>
    <property type="evidence" value="ECO:0007669"/>
    <property type="project" value="InterPro"/>
</dbReference>
<evidence type="ECO:0000256" key="3">
    <source>
        <dbReference type="ARBA" id="ARBA00022741"/>
    </source>
</evidence>
<organism evidence="6 7">
    <name type="scientific">Paraconexibacter algicola</name>
    <dbReference type="NCBI Taxonomy" id="2133960"/>
    <lineage>
        <taxon>Bacteria</taxon>
        <taxon>Bacillati</taxon>
        <taxon>Actinomycetota</taxon>
        <taxon>Thermoleophilia</taxon>
        <taxon>Solirubrobacterales</taxon>
        <taxon>Paraconexibacteraceae</taxon>
        <taxon>Paraconexibacter</taxon>
    </lineage>
</organism>
<reference evidence="6 7" key="1">
    <citation type="submission" date="2018-03" db="EMBL/GenBank/DDBJ databases">
        <title>Aquarubrobacter algicola gen. nov., sp. nov., a novel actinobacterium isolated from shallow eutrophic lake during the end of cyanobacterial harmful algal blooms.</title>
        <authorList>
            <person name="Chun S.J."/>
        </authorList>
    </citation>
    <scope>NUCLEOTIDE SEQUENCE [LARGE SCALE GENOMIC DNA]</scope>
    <source>
        <strain evidence="6 7">Seoho-28</strain>
    </source>
</reference>
<sequence>MADRTPTSRFGRSARIGGLVAGQGARVAGGKLLDKARGDESRERAQRKRTAAVVEQVVVQLGSMKGAAMKFGQVLSTIDLPGLEQEDSERIKARLAELRDNAPKVEFSKMEKLMAAEWGQPVDKVLRELDREPIAAASIGQVYRGVTHDGDEVAIKVQYPGIAEAVDADLRNMKILLPLIGRLAPGLDTNAVAEELRERVTEELDYELEAQNHRRMARAWRGHPFVRIPAVDTSLSTRRVLVTEMIQGGQPFSAVKELPESDRDAFAEMVFRFFYGCATRLDLVCGDPHPGNFLRLPDGTVSFFDFGMMRQLPAGYSKRESVIFSAVRDEDAAGVARGLRDLGYLPDSFDFPDELVYEHMRRTGAWMFDWEPPVRLSGESAHRLMDDVLAIGGEWRSMVRGFDMPPEALLMRRMENILFGVACDLRAAADWGALWAEFFLDEPYDTEIGRLEREWALDRVA</sequence>
<dbReference type="SUPFAM" id="SSF56112">
    <property type="entry name" value="Protein kinase-like (PK-like)"/>
    <property type="match status" value="1"/>
</dbReference>
<evidence type="ECO:0000256" key="2">
    <source>
        <dbReference type="ARBA" id="ARBA00022679"/>
    </source>
</evidence>
<dbReference type="InterPro" id="IPR011009">
    <property type="entry name" value="Kinase-like_dom_sf"/>
</dbReference>
<feature type="domain" description="Protein kinase" evidence="5">
    <location>
        <begin position="128"/>
        <end position="461"/>
    </location>
</feature>
<dbReference type="RefSeq" id="WP_107569818.1">
    <property type="nucleotide sequence ID" value="NZ_PYYB01000002.1"/>
</dbReference>
<gene>
    <name evidence="6" type="ORF">C7Y72_13960</name>
</gene>
<dbReference type="InterPro" id="IPR034646">
    <property type="entry name" value="ADCK3_dom"/>
</dbReference>
<dbReference type="Proteomes" id="UP000240739">
    <property type="component" value="Unassembled WGS sequence"/>
</dbReference>
<evidence type="ECO:0000313" key="7">
    <source>
        <dbReference type="Proteomes" id="UP000240739"/>
    </source>
</evidence>
<evidence type="ECO:0000256" key="1">
    <source>
        <dbReference type="ARBA" id="ARBA00009670"/>
    </source>
</evidence>
<dbReference type="PANTHER" id="PTHR43851:SF3">
    <property type="entry name" value="COENZYME Q8"/>
    <property type="match status" value="1"/>
</dbReference>
<keyword evidence="3" id="KW-0547">Nucleotide-binding</keyword>
<comment type="caution">
    <text evidence="6">The sequence shown here is derived from an EMBL/GenBank/DDBJ whole genome shotgun (WGS) entry which is preliminary data.</text>
</comment>
<dbReference type="PANTHER" id="PTHR43851">
    <property type="match status" value="1"/>
</dbReference>
<evidence type="ECO:0000256" key="4">
    <source>
        <dbReference type="ARBA" id="ARBA00022840"/>
    </source>
</evidence>
<dbReference type="InterPro" id="IPR000719">
    <property type="entry name" value="Prot_kinase_dom"/>
</dbReference>
<dbReference type="OrthoDB" id="9795390at2"/>
<dbReference type="AlphaFoldDB" id="A0A2T4UE83"/>
<accession>A0A2T4UE83</accession>
<name>A0A2T4UE83_9ACTN</name>
<dbReference type="CDD" id="cd13970">
    <property type="entry name" value="ABC1_ADCK3"/>
    <property type="match status" value="1"/>
</dbReference>
<comment type="similarity">
    <text evidence="1">Belongs to the protein kinase superfamily. ADCK protein kinase family.</text>
</comment>
<proteinExistence type="inferred from homology"/>
<keyword evidence="4" id="KW-0067">ATP-binding</keyword>
<dbReference type="PROSITE" id="PS50011">
    <property type="entry name" value="PROTEIN_KINASE_DOM"/>
    <property type="match status" value="1"/>
</dbReference>
<dbReference type="GO" id="GO:0005524">
    <property type="term" value="F:ATP binding"/>
    <property type="evidence" value="ECO:0007669"/>
    <property type="project" value="UniProtKB-KW"/>
</dbReference>
<protein>
    <submittedName>
        <fullName evidence="6">ABC transporter</fullName>
    </submittedName>
</protein>
<dbReference type="EMBL" id="PYYB01000002">
    <property type="protein sequence ID" value="PTL56099.1"/>
    <property type="molecule type" value="Genomic_DNA"/>
</dbReference>
<dbReference type="InterPro" id="IPR051409">
    <property type="entry name" value="Atypical_kinase_ADCK"/>
</dbReference>
<dbReference type="Pfam" id="PF03109">
    <property type="entry name" value="ABC1"/>
    <property type="match status" value="1"/>
</dbReference>
<keyword evidence="7" id="KW-1185">Reference proteome</keyword>
<evidence type="ECO:0000313" key="6">
    <source>
        <dbReference type="EMBL" id="PTL56099.1"/>
    </source>
</evidence>
<dbReference type="InterPro" id="IPR004147">
    <property type="entry name" value="ABC1_dom"/>
</dbReference>